<dbReference type="AlphaFoldDB" id="A0A6A4I8S2"/>
<dbReference type="Proteomes" id="UP000799118">
    <property type="component" value="Unassembled WGS sequence"/>
</dbReference>
<feature type="region of interest" description="Disordered" evidence="13">
    <location>
        <begin position="185"/>
        <end position="211"/>
    </location>
</feature>
<protein>
    <recommendedName>
        <fullName evidence="3 11">MICOS complex subunit MIC60</fullName>
    </recommendedName>
    <alternativeName>
        <fullName evidence="11">Mitofilin</fullName>
    </alternativeName>
</protein>
<organism evidence="14 15">
    <name type="scientific">Gymnopus androsaceus JB14</name>
    <dbReference type="NCBI Taxonomy" id="1447944"/>
    <lineage>
        <taxon>Eukaryota</taxon>
        <taxon>Fungi</taxon>
        <taxon>Dikarya</taxon>
        <taxon>Basidiomycota</taxon>
        <taxon>Agaricomycotina</taxon>
        <taxon>Agaricomycetes</taxon>
        <taxon>Agaricomycetidae</taxon>
        <taxon>Agaricales</taxon>
        <taxon>Marasmiineae</taxon>
        <taxon>Omphalotaceae</taxon>
        <taxon>Gymnopus</taxon>
    </lineage>
</organism>
<evidence type="ECO:0000256" key="3">
    <source>
        <dbReference type="ARBA" id="ARBA00018116"/>
    </source>
</evidence>
<evidence type="ECO:0000256" key="7">
    <source>
        <dbReference type="ARBA" id="ARBA00023054"/>
    </source>
</evidence>
<comment type="similarity">
    <text evidence="2 11">Belongs to the MICOS complex subunit Mic60 family.</text>
</comment>
<dbReference type="EMBL" id="ML769411">
    <property type="protein sequence ID" value="KAE9405194.1"/>
    <property type="molecule type" value="Genomic_DNA"/>
</dbReference>
<evidence type="ECO:0000256" key="13">
    <source>
        <dbReference type="SAM" id="MobiDB-lite"/>
    </source>
</evidence>
<dbReference type="InterPro" id="IPR019133">
    <property type="entry name" value="MIC60"/>
</dbReference>
<feature type="compositionally biased region" description="Pro residues" evidence="13">
    <location>
        <begin position="197"/>
        <end position="206"/>
    </location>
</feature>
<keyword evidence="7 12" id="KW-0175">Coiled coil</keyword>
<keyword evidence="9 11" id="KW-0472">Membrane</keyword>
<evidence type="ECO:0000313" key="14">
    <source>
        <dbReference type="EMBL" id="KAE9405194.1"/>
    </source>
</evidence>
<evidence type="ECO:0000313" key="15">
    <source>
        <dbReference type="Proteomes" id="UP000799118"/>
    </source>
</evidence>
<dbReference type="OrthoDB" id="10261039at2759"/>
<keyword evidence="4 11" id="KW-0812">Transmembrane</keyword>
<evidence type="ECO:0000256" key="10">
    <source>
        <dbReference type="ARBA" id="ARBA00025571"/>
    </source>
</evidence>
<evidence type="ECO:0000256" key="9">
    <source>
        <dbReference type="ARBA" id="ARBA00023136"/>
    </source>
</evidence>
<evidence type="ECO:0000256" key="6">
    <source>
        <dbReference type="ARBA" id="ARBA00022989"/>
    </source>
</evidence>
<gene>
    <name evidence="14" type="ORF">BT96DRAFT_916373</name>
</gene>
<feature type="coiled-coil region" evidence="12">
    <location>
        <begin position="302"/>
        <end position="337"/>
    </location>
</feature>
<evidence type="ECO:0000256" key="5">
    <source>
        <dbReference type="ARBA" id="ARBA00022792"/>
    </source>
</evidence>
<comment type="function">
    <text evidence="10">Component of the MICOS complex, a large protein complex of the mitochondrial inner membrane that plays crucial roles in the maintenance of crista junctions, inner membrane architecture, and formation of contact sites to the outer membrane. Plays a role in keeping cristae membranes connected to the inner boundary membrane. Also promotes protein import via the mitochondrial intermembrane space assembly (MIA) pathway.</text>
</comment>
<dbReference type="GO" id="GO:0042407">
    <property type="term" value="P:cristae formation"/>
    <property type="evidence" value="ECO:0007669"/>
    <property type="project" value="TreeGrafter"/>
</dbReference>
<name>A0A6A4I8S2_9AGAR</name>
<evidence type="ECO:0000256" key="11">
    <source>
        <dbReference type="RuleBase" id="RU363000"/>
    </source>
</evidence>
<evidence type="ECO:0000256" key="4">
    <source>
        <dbReference type="ARBA" id="ARBA00022692"/>
    </source>
</evidence>
<evidence type="ECO:0000256" key="12">
    <source>
        <dbReference type="SAM" id="Coils"/>
    </source>
</evidence>
<dbReference type="PANTHER" id="PTHR15415">
    <property type="entry name" value="MITOFILIN"/>
    <property type="match status" value="1"/>
</dbReference>
<keyword evidence="6 11" id="KW-1133">Transmembrane helix</keyword>
<feature type="transmembrane region" description="Helical" evidence="11">
    <location>
        <begin position="24"/>
        <end position="44"/>
    </location>
</feature>
<keyword evidence="5 11" id="KW-0999">Mitochondrion inner membrane</keyword>
<dbReference type="PANTHER" id="PTHR15415:SF7">
    <property type="entry name" value="MICOS COMPLEX SUBUNIT MIC60"/>
    <property type="match status" value="1"/>
</dbReference>
<comment type="subunit">
    <text evidence="11">Component of the mitochondrial contact site and cristae organizing system (MICOS) complex.</text>
</comment>
<proteinExistence type="inferred from homology"/>
<keyword evidence="15" id="KW-1185">Reference proteome</keyword>
<dbReference type="Pfam" id="PF09731">
    <property type="entry name" value="Mitofilin"/>
    <property type="match status" value="2"/>
</dbReference>
<evidence type="ECO:0000256" key="1">
    <source>
        <dbReference type="ARBA" id="ARBA00004434"/>
    </source>
</evidence>
<accession>A0A6A4I8S2</accession>
<reference evidence="14" key="1">
    <citation type="journal article" date="2019" name="Environ. Microbiol.">
        <title>Fungal ecological strategies reflected in gene transcription - a case study of two litter decomposers.</title>
        <authorList>
            <person name="Barbi F."/>
            <person name="Kohler A."/>
            <person name="Barry K."/>
            <person name="Baskaran P."/>
            <person name="Daum C."/>
            <person name="Fauchery L."/>
            <person name="Ihrmark K."/>
            <person name="Kuo A."/>
            <person name="LaButti K."/>
            <person name="Lipzen A."/>
            <person name="Morin E."/>
            <person name="Grigoriev I.V."/>
            <person name="Henrissat B."/>
            <person name="Lindahl B."/>
            <person name="Martin F."/>
        </authorList>
    </citation>
    <scope>NUCLEOTIDE SEQUENCE</scope>
    <source>
        <strain evidence="14">JB14</strain>
    </source>
</reference>
<evidence type="ECO:0000256" key="2">
    <source>
        <dbReference type="ARBA" id="ARBA00010877"/>
    </source>
</evidence>
<sequence length="620" mass="68625">MTRRRLATEAPAAPKKKSRIVRRIFFATATLTGSFYVGSAFLAYNNPDYYDLFSEHVPLGQAMLEYGEANNWDTVTVHSAIDYTVKSATSLKDFVMEKVNGAPTTVKEAKAAAEKTAQNAKVAAIKTIEASKERVKDVAAHVKTEVLKEEDKLTGKAAAIAKHQSEQLIEGVNDLVRKAEEALGTNPAVPVSDSGTPNPPSNPPGAPSEIDATVITPNVTTRDVYEAPLPVGFEPPPGFSRPPPPKKEVPPPKYAELPLVAPAVSELASSEPIISHLAGTIDNLASFLKTNPEAASRVTGVLDVAKEDLSSLARRIESTKEEQRKGLEEKLDEQTREYTLKLLEVEMQAQDRLDNQEDEFRKLFDLRQSQLVQAYRQKLEEELKTQTDLINERLKNEVIAQGIELQRRWIREIKMRVEEERGGRLAKIDELSAQLKRIERVALDNSAYLDENIRVHALWSAIRALSSSTLSSPVRKPFREELRVVRHIAAAREDPVVSAALETLEASEVPDVGVEPLADLASWYTTSVSPKVSNVALVPDQDAGLLSHLASHLLSSFRFKRHGLVEGNDVLTLRRELNQLNGTAKMMLHDWLEAARRRLEVEQALEVVHTQATLASLLVV</sequence>
<comment type="subcellular location">
    <subcellularLocation>
        <location evidence="1 11">Mitochondrion inner membrane</location>
        <topology evidence="1 11">Single-pass membrane protein</topology>
    </subcellularLocation>
</comment>
<evidence type="ECO:0000256" key="8">
    <source>
        <dbReference type="ARBA" id="ARBA00023128"/>
    </source>
</evidence>
<dbReference type="GO" id="GO:0061617">
    <property type="term" value="C:MICOS complex"/>
    <property type="evidence" value="ECO:0007669"/>
    <property type="project" value="TreeGrafter"/>
</dbReference>
<keyword evidence="8 11" id="KW-0496">Mitochondrion</keyword>